<evidence type="ECO:0000313" key="2">
    <source>
        <dbReference type="Proteomes" id="UP000006242"/>
    </source>
</evidence>
<dbReference type="Proteomes" id="UP000006242">
    <property type="component" value="Unassembled WGS sequence"/>
</dbReference>
<dbReference type="eggNOG" id="ENOG503345B">
    <property type="taxonomic scope" value="Bacteria"/>
</dbReference>
<dbReference type="SUPFAM" id="SSF52091">
    <property type="entry name" value="SpoIIaa-like"/>
    <property type="match status" value="1"/>
</dbReference>
<dbReference type="Pfam" id="PF11964">
    <property type="entry name" value="SpoIIAA-like"/>
    <property type="match status" value="1"/>
</dbReference>
<dbReference type="InterPro" id="IPR038396">
    <property type="entry name" value="SpoIIAA-like_sf"/>
</dbReference>
<dbReference type="AlphaFoldDB" id="U2ESA7"/>
<dbReference type="EMBL" id="AFNV02000001">
    <property type="protein sequence ID" value="ERJ20872.1"/>
    <property type="molecule type" value="Genomic_DNA"/>
</dbReference>
<evidence type="ECO:0000313" key="1">
    <source>
        <dbReference type="EMBL" id="ERJ20872.1"/>
    </source>
</evidence>
<reference evidence="1 2" key="1">
    <citation type="journal article" date="2011" name="J. Bacteriol.">
        <title>Genome sequence of Salinisphaera shabanensis, a gammaproteobacterium from the harsh, variable environment of the brine-seawater interface of the Shaban Deep in the Red Sea.</title>
        <authorList>
            <person name="Antunes A."/>
            <person name="Alam I."/>
            <person name="Bajic V.B."/>
            <person name="Stingl U."/>
        </authorList>
    </citation>
    <scope>NUCLEOTIDE SEQUENCE [LARGE SCALE GENOMIC DNA]</scope>
    <source>
        <strain evidence="1 2">E1L3A</strain>
    </source>
</reference>
<evidence type="ECO:0008006" key="3">
    <source>
        <dbReference type="Google" id="ProtNLM"/>
    </source>
</evidence>
<accession>U2ESA7</accession>
<dbReference type="InterPro" id="IPR036513">
    <property type="entry name" value="STAS_dom_sf"/>
</dbReference>
<organism evidence="1 2">
    <name type="scientific">Salinisphaera shabanensis E1L3A</name>
    <dbReference type="NCBI Taxonomy" id="1033802"/>
    <lineage>
        <taxon>Bacteria</taxon>
        <taxon>Pseudomonadati</taxon>
        <taxon>Pseudomonadota</taxon>
        <taxon>Gammaproteobacteria</taxon>
        <taxon>Salinisphaerales</taxon>
        <taxon>Salinisphaeraceae</taxon>
        <taxon>Salinisphaera</taxon>
    </lineage>
</organism>
<sequence>MLRIAPFKPDVDYVVPIEIDGEINARDFSNVLSKMEEQLAKHDKLRLYIDIKSLGGMSASTVFNELKDAIKHWERFDKLAVVSDVEGIRTATTVIDKLSPNTECETFRAADRDSAQAWVA</sequence>
<dbReference type="OrthoDB" id="7619266at2"/>
<comment type="caution">
    <text evidence="1">The sequence shown here is derived from an EMBL/GenBank/DDBJ whole genome shotgun (WGS) entry which is preliminary data.</text>
</comment>
<protein>
    <recommendedName>
        <fullName evidence="3">STAS/SEC14 domain-containing protein</fullName>
    </recommendedName>
</protein>
<dbReference type="RefSeq" id="WP_006913210.1">
    <property type="nucleotide sequence ID" value="NZ_AFNV02000001.1"/>
</dbReference>
<reference evidence="1 2" key="2">
    <citation type="journal article" date="2013" name="PLoS ONE">
        <title>INDIGO - INtegrated Data Warehouse of MIcrobial GenOmes with Examples from the Red Sea Extremophiles.</title>
        <authorList>
            <person name="Alam I."/>
            <person name="Antunes A."/>
            <person name="Kamau A.A."/>
            <person name="Ba Alawi W."/>
            <person name="Kalkatawi M."/>
            <person name="Stingl U."/>
            <person name="Bajic V.B."/>
        </authorList>
    </citation>
    <scope>NUCLEOTIDE SEQUENCE [LARGE SCALE GENOMIC DNA]</scope>
    <source>
        <strain evidence="1 2">E1L3A</strain>
    </source>
</reference>
<keyword evidence="2" id="KW-1185">Reference proteome</keyword>
<gene>
    <name evidence="1" type="ORF">SSPSH_000214</name>
</gene>
<dbReference type="Gene3D" id="3.40.50.10600">
    <property type="entry name" value="SpoIIaa-like domains"/>
    <property type="match status" value="1"/>
</dbReference>
<proteinExistence type="predicted"/>
<dbReference type="InterPro" id="IPR021866">
    <property type="entry name" value="SpoIIAA-like"/>
</dbReference>
<name>U2ESA7_9GAMM</name>